<feature type="transmembrane region" description="Helical" evidence="10">
    <location>
        <begin position="480"/>
        <end position="500"/>
    </location>
</feature>
<dbReference type="eggNOG" id="COG4177">
    <property type="taxonomic scope" value="Bacteria"/>
</dbReference>
<dbReference type="CDD" id="cd06581">
    <property type="entry name" value="TM_PBP1_LivM_like"/>
    <property type="match status" value="1"/>
</dbReference>
<evidence type="ECO:0000313" key="13">
    <source>
        <dbReference type="Proteomes" id="UP000002484"/>
    </source>
</evidence>
<feature type="transmembrane region" description="Helical" evidence="10">
    <location>
        <begin position="112"/>
        <end position="137"/>
    </location>
</feature>
<feature type="transmembrane region" description="Helical" evidence="10">
    <location>
        <begin position="325"/>
        <end position="343"/>
    </location>
</feature>
<dbReference type="InterPro" id="IPR032823">
    <property type="entry name" value="BCA_ABC_TP_C"/>
</dbReference>
<feature type="transmembrane region" description="Helical" evidence="10">
    <location>
        <begin position="531"/>
        <end position="552"/>
    </location>
</feature>
<feature type="compositionally biased region" description="Pro residues" evidence="9">
    <location>
        <begin position="947"/>
        <end position="959"/>
    </location>
</feature>
<dbReference type="AlphaFoldDB" id="E3JAR9"/>
<dbReference type="EMBL" id="CP002299">
    <property type="protein sequence ID" value="ADP83407.1"/>
    <property type="molecule type" value="Genomic_DNA"/>
</dbReference>
<dbReference type="GO" id="GO:0005524">
    <property type="term" value="F:ATP binding"/>
    <property type="evidence" value="ECO:0007669"/>
    <property type="project" value="UniProtKB-KW"/>
</dbReference>
<feature type="domain" description="ABC transporter" evidence="11">
    <location>
        <begin position="712"/>
        <end position="941"/>
    </location>
</feature>
<dbReference type="Pfam" id="PF12399">
    <property type="entry name" value="BCA_ABC_TP_C"/>
    <property type="match status" value="1"/>
</dbReference>
<dbReference type="GO" id="GO:0015658">
    <property type="term" value="F:branched-chain amino acid transmembrane transporter activity"/>
    <property type="evidence" value="ECO:0007669"/>
    <property type="project" value="InterPro"/>
</dbReference>
<dbReference type="PROSITE" id="PS50893">
    <property type="entry name" value="ABC_TRANSPORTER_2"/>
    <property type="match status" value="1"/>
</dbReference>
<evidence type="ECO:0000313" key="12">
    <source>
        <dbReference type="EMBL" id="ADP83407.1"/>
    </source>
</evidence>
<feature type="transmembrane region" description="Helical" evidence="10">
    <location>
        <begin position="349"/>
        <end position="372"/>
    </location>
</feature>
<reference evidence="12 13" key="1">
    <citation type="submission" date="2010-10" db="EMBL/GenBank/DDBJ databases">
        <title>Complete sequence of Frankia sp. EuI1c.</title>
        <authorList>
            <consortium name="US DOE Joint Genome Institute"/>
            <person name="Lucas S."/>
            <person name="Copeland A."/>
            <person name="Lapidus A."/>
            <person name="Cheng J.-F."/>
            <person name="Bruce D."/>
            <person name="Goodwin L."/>
            <person name="Pitluck S."/>
            <person name="Chertkov O."/>
            <person name="Detter J.C."/>
            <person name="Han C."/>
            <person name="Tapia R."/>
            <person name="Land M."/>
            <person name="Hauser L."/>
            <person name="Jeffries C."/>
            <person name="Kyrpides N."/>
            <person name="Ivanova N."/>
            <person name="Mikhailova N."/>
            <person name="Beauchemin N."/>
            <person name="Sen A."/>
            <person name="Sur S.A."/>
            <person name="Gtari M."/>
            <person name="Wall L."/>
            <person name="Tisa L."/>
            <person name="Woyke T."/>
        </authorList>
    </citation>
    <scope>NUCLEOTIDE SEQUENCE [LARGE SCALE GENOMIC DNA]</scope>
    <source>
        <strain evidence="13">DSM 45817 / CECT 9037 / EuI1c</strain>
    </source>
</reference>
<keyword evidence="7 10" id="KW-1133">Transmembrane helix</keyword>
<keyword evidence="3" id="KW-1003">Cell membrane</keyword>
<feature type="transmembrane region" description="Helical" evidence="10">
    <location>
        <begin position="206"/>
        <end position="226"/>
    </location>
</feature>
<dbReference type="InterPro" id="IPR043428">
    <property type="entry name" value="LivM-like"/>
</dbReference>
<comment type="subcellular location">
    <subcellularLocation>
        <location evidence="1">Cell membrane</location>
        <topology evidence="1">Multi-pass membrane protein</topology>
    </subcellularLocation>
</comment>
<dbReference type="CDD" id="cd03219">
    <property type="entry name" value="ABC_Mj1267_LivG_branched"/>
    <property type="match status" value="1"/>
</dbReference>
<evidence type="ECO:0000256" key="8">
    <source>
        <dbReference type="ARBA" id="ARBA00023136"/>
    </source>
</evidence>
<keyword evidence="13" id="KW-1185">Reference proteome</keyword>
<feature type="transmembrane region" description="Helical" evidence="10">
    <location>
        <begin position="572"/>
        <end position="598"/>
    </location>
</feature>
<evidence type="ECO:0000259" key="11">
    <source>
        <dbReference type="PROSITE" id="PS50893"/>
    </source>
</evidence>
<evidence type="ECO:0000256" key="7">
    <source>
        <dbReference type="ARBA" id="ARBA00022989"/>
    </source>
</evidence>
<dbReference type="eggNOG" id="COG0411">
    <property type="taxonomic scope" value="Bacteria"/>
</dbReference>
<organism evidence="12 13">
    <name type="scientific">Pseudofrankia inefficax (strain DSM 45817 / CECT 9037 / DDB 130130 / EuI1c)</name>
    <name type="common">Frankia inefficax</name>
    <dbReference type="NCBI Taxonomy" id="298654"/>
    <lineage>
        <taxon>Bacteria</taxon>
        <taxon>Bacillati</taxon>
        <taxon>Actinomycetota</taxon>
        <taxon>Actinomycetes</taxon>
        <taxon>Frankiales</taxon>
        <taxon>Frankiaceae</taxon>
        <taxon>Pseudofrankia</taxon>
    </lineage>
</organism>
<evidence type="ECO:0000256" key="5">
    <source>
        <dbReference type="ARBA" id="ARBA00022741"/>
    </source>
</evidence>
<feature type="transmembrane region" description="Helical" evidence="10">
    <location>
        <begin position="77"/>
        <end position="100"/>
    </location>
</feature>
<accession>E3JAR9</accession>
<keyword evidence="4 10" id="KW-0812">Transmembrane</keyword>
<dbReference type="KEGG" id="fri:FraEuI1c_5420"/>
<keyword evidence="6" id="KW-0067">ATP-binding</keyword>
<dbReference type="InterPro" id="IPR027417">
    <property type="entry name" value="P-loop_NTPase"/>
</dbReference>
<dbReference type="Proteomes" id="UP000002484">
    <property type="component" value="Chromosome"/>
</dbReference>
<evidence type="ECO:0000256" key="3">
    <source>
        <dbReference type="ARBA" id="ARBA00022475"/>
    </source>
</evidence>
<dbReference type="HOGENOM" id="CLU_006313_4_0_11"/>
<dbReference type="Pfam" id="PF00005">
    <property type="entry name" value="ABC_tran"/>
    <property type="match status" value="1"/>
</dbReference>
<sequence length="988" mass="100339">MSHLASLLLGLGNGAVFAALALALVLTYRSSGVINFATGAIALYVAYTYADLRDGQLLVPIPGLPTTVGLGTDSLGFFPAALGALLIGALLGALLYAVVFRKLLDAPPLAKAVASLGVLVVIQSVMVIRVGVAPVSVEAIFPADRWKLGSLLVLSDRFYLAVAVIVLTLVLTAVFRFTRFGLLTRATASSQTGAYVSGVSANRVALTNWMISCAVAGAAGILIAPVSPLAPTTYTLFVVPALAAAVVGGFQNLVPAVIAGLVIGMVQAEALSLAAQHSWMPRTGSAELVPLIVIVVALLATGRAMPVRGGLVRQSLGLAPRPRALTLPTVTGTVIGVLALLLTHGSWRAAVIGTFIAAIIGLSLVVVTGYAGQVSLAQLALAGAGAFLLSGLTQSWHVPFPFAPLLAALGATVLGVVIGLPALRLRGLTLGVVTLALAYAIEAVWFRNTQIVSTEGGKVTQPKLFGLDLQIGSGHAFPRLAFGLLVLVVLVAVAFGVARLRMSALGSAMLAVRANERSAAGIGINVVRIKVISFAIGSFIAGLGGALLAYRFGVVTFDSYSAVGGLSLLTVAYLAGVTSVWGGVNAGILSSSGIIFIAMDRWVHLGTWFSVITGIGLLAAIVGHPEGIASDGHKLAARLTGWLGKLRPASAGPAGVPALAGAAAGGPALAPGPASDVAASEGSGVAVPAQGVPTSAPGAEAGTSRTPRAEVLEVEGLTVRYGGVVAVDDVRLRVEPGKIVGLIGPNGAGKTSALDAITGFARATGTVTLGGKRIDGLPPHARVHRGLARTFQSLELYDELTVEENVSAALTGVRGAERHRRLHTALELTGITDRAGRNAGELSQGERQLVSIARACANNPGVLLLDEPAAGLDSTESAWLGERIRGIAANGTGVLLVDHDVALVLGVCDHIYVLEFGKLIAEGDPAAIRANRAVADAYLGNTHTAEPPAPTTTEPPPGPTAERPADPADPAGAAPADEPAHETPAVTA</sequence>
<dbReference type="Gene3D" id="3.40.50.300">
    <property type="entry name" value="P-loop containing nucleotide triphosphate hydrolases"/>
    <property type="match status" value="1"/>
</dbReference>
<feature type="transmembrane region" description="Helical" evidence="10">
    <location>
        <begin position="427"/>
        <end position="446"/>
    </location>
</feature>
<dbReference type="PANTHER" id="PTHR45772">
    <property type="entry name" value="CONSERVED COMPONENT OF ABC TRANSPORTER FOR NATURAL AMINO ACIDS-RELATED"/>
    <property type="match status" value="1"/>
</dbReference>
<feature type="region of interest" description="Disordered" evidence="9">
    <location>
        <begin position="940"/>
        <end position="988"/>
    </location>
</feature>
<evidence type="ECO:0000256" key="10">
    <source>
        <dbReference type="SAM" id="Phobius"/>
    </source>
</evidence>
<protein>
    <submittedName>
        <fullName evidence="12">Inner-membrane translocator</fullName>
    </submittedName>
</protein>
<dbReference type="InterPro" id="IPR001851">
    <property type="entry name" value="ABC_transp_permease"/>
</dbReference>
<dbReference type="RefSeq" id="WP_013426525.1">
    <property type="nucleotide sequence ID" value="NC_014666.1"/>
</dbReference>
<dbReference type="eggNOG" id="COG0559">
    <property type="taxonomic scope" value="Bacteria"/>
</dbReference>
<evidence type="ECO:0000256" key="6">
    <source>
        <dbReference type="ARBA" id="ARBA00022840"/>
    </source>
</evidence>
<dbReference type="InterPro" id="IPR051120">
    <property type="entry name" value="ABC_AA/LPS_Transport"/>
</dbReference>
<feature type="transmembrane region" description="Helical" evidence="10">
    <location>
        <begin position="402"/>
        <end position="420"/>
    </location>
</feature>
<dbReference type="SUPFAM" id="SSF52540">
    <property type="entry name" value="P-loop containing nucleoside triphosphate hydrolases"/>
    <property type="match status" value="1"/>
</dbReference>
<dbReference type="OrthoDB" id="9805514at2"/>
<dbReference type="InterPro" id="IPR003439">
    <property type="entry name" value="ABC_transporter-like_ATP-bd"/>
</dbReference>
<proteinExistence type="predicted"/>
<feature type="transmembrane region" description="Helical" evidence="10">
    <location>
        <begin position="605"/>
        <end position="623"/>
    </location>
</feature>
<evidence type="ECO:0000256" key="2">
    <source>
        <dbReference type="ARBA" id="ARBA00022448"/>
    </source>
</evidence>
<dbReference type="InParanoid" id="E3JAR9"/>
<evidence type="ECO:0000256" key="1">
    <source>
        <dbReference type="ARBA" id="ARBA00004651"/>
    </source>
</evidence>
<dbReference type="PANTHER" id="PTHR45772:SF9">
    <property type="entry name" value="CONSERVED COMPONENT OF ABC TRANSPORTER FOR NATURAL AMINO ACIDS"/>
    <property type="match status" value="1"/>
</dbReference>
<gene>
    <name evidence="12" type="ordered locus">FraEuI1c_5420</name>
</gene>
<keyword evidence="2" id="KW-0813">Transport</keyword>
<evidence type="ECO:0000256" key="4">
    <source>
        <dbReference type="ARBA" id="ARBA00022692"/>
    </source>
</evidence>
<dbReference type="CDD" id="cd06582">
    <property type="entry name" value="TM_PBP1_LivH_like"/>
    <property type="match status" value="1"/>
</dbReference>
<feature type="transmembrane region" description="Helical" evidence="10">
    <location>
        <begin position="157"/>
        <end position="175"/>
    </location>
</feature>
<feature type="transmembrane region" description="Helical" evidence="10">
    <location>
        <begin position="33"/>
        <end position="50"/>
    </location>
</feature>
<dbReference type="Pfam" id="PF02653">
    <property type="entry name" value="BPD_transp_2"/>
    <property type="match status" value="2"/>
</dbReference>
<name>E3JAR9_PSEI1</name>
<evidence type="ECO:0000256" key="9">
    <source>
        <dbReference type="SAM" id="MobiDB-lite"/>
    </source>
</evidence>
<keyword evidence="5" id="KW-0547">Nucleotide-binding</keyword>
<dbReference type="GO" id="GO:0016887">
    <property type="term" value="F:ATP hydrolysis activity"/>
    <property type="evidence" value="ECO:0007669"/>
    <property type="project" value="InterPro"/>
</dbReference>
<feature type="compositionally biased region" description="Low complexity" evidence="9">
    <location>
        <begin position="968"/>
        <end position="977"/>
    </location>
</feature>
<keyword evidence="8 10" id="KW-0472">Membrane</keyword>
<dbReference type="InterPro" id="IPR003593">
    <property type="entry name" value="AAA+_ATPase"/>
</dbReference>
<dbReference type="GO" id="GO:0005886">
    <property type="term" value="C:plasma membrane"/>
    <property type="evidence" value="ECO:0007669"/>
    <property type="project" value="UniProtKB-SubCell"/>
</dbReference>
<dbReference type="SMART" id="SM00382">
    <property type="entry name" value="AAA"/>
    <property type="match status" value="1"/>
</dbReference>
<dbReference type="STRING" id="298654.FraEuI1c_5420"/>
<feature type="transmembrane region" description="Helical" evidence="10">
    <location>
        <begin position="288"/>
        <end position="305"/>
    </location>
</feature>
<feature type="transmembrane region" description="Helical" evidence="10">
    <location>
        <begin position="6"/>
        <end position="26"/>
    </location>
</feature>